<organism evidence="1 2">
    <name type="scientific">Trichoderma citrinoviride</name>
    <dbReference type="NCBI Taxonomy" id="58853"/>
    <lineage>
        <taxon>Eukaryota</taxon>
        <taxon>Fungi</taxon>
        <taxon>Dikarya</taxon>
        <taxon>Ascomycota</taxon>
        <taxon>Pezizomycotina</taxon>
        <taxon>Sordariomycetes</taxon>
        <taxon>Hypocreomycetidae</taxon>
        <taxon>Hypocreales</taxon>
        <taxon>Hypocreaceae</taxon>
        <taxon>Trichoderma</taxon>
    </lineage>
</organism>
<sequence>MLLVRPCHLLPSPLPPPIILLTGCKGPAWCYRIPSPMQIVVGCVYMYEVQRSCYQLKMSLDRQESLVQTRPRRDQCSVTANENKMEIKLPTDETDLVYACRFVTSYEGNVGTD</sequence>
<gene>
    <name evidence="1" type="ORF">BBK36DRAFT_1190826</name>
</gene>
<dbReference type="Proteomes" id="UP000241546">
    <property type="component" value="Unassembled WGS sequence"/>
</dbReference>
<proteinExistence type="predicted"/>
<evidence type="ECO:0000313" key="1">
    <source>
        <dbReference type="EMBL" id="PTB68444.1"/>
    </source>
</evidence>
<accession>A0A2T4BGJ4</accession>
<dbReference type="GeneID" id="36604806"/>
<dbReference type="PROSITE" id="PS51257">
    <property type="entry name" value="PROKAR_LIPOPROTEIN"/>
    <property type="match status" value="1"/>
</dbReference>
<keyword evidence="2" id="KW-1185">Reference proteome</keyword>
<reference evidence="2" key="1">
    <citation type="submission" date="2016-07" db="EMBL/GenBank/DDBJ databases">
        <title>Multiple horizontal gene transfer events from other fungi enriched the ability of initially mycotrophic Trichoderma (Ascomycota) to feed on dead plant biomass.</title>
        <authorList>
            <consortium name="DOE Joint Genome Institute"/>
            <person name="Atanasova L."/>
            <person name="Chenthamara K."/>
            <person name="Zhang J."/>
            <person name="Grujic M."/>
            <person name="Henrissat B."/>
            <person name="Kuo A."/>
            <person name="Aerts A."/>
            <person name="Salamov A."/>
            <person name="Lipzen A."/>
            <person name="Labutti K."/>
            <person name="Barry K."/>
            <person name="Miao Y."/>
            <person name="Rahimi M.J."/>
            <person name="Shen Q."/>
            <person name="Grigoriev I.V."/>
            <person name="Kubicek C.P."/>
            <person name="Druzhinina I.S."/>
        </authorList>
    </citation>
    <scope>NUCLEOTIDE SEQUENCE [LARGE SCALE GENOMIC DNA]</scope>
    <source>
        <strain evidence="2">TUCIM 6016</strain>
    </source>
</reference>
<name>A0A2T4BGJ4_9HYPO</name>
<protein>
    <submittedName>
        <fullName evidence="1">Uncharacterized protein</fullName>
    </submittedName>
</protein>
<dbReference type="RefSeq" id="XP_024751764.1">
    <property type="nucleotide sequence ID" value="XM_024896688.1"/>
</dbReference>
<dbReference type="AlphaFoldDB" id="A0A2T4BGJ4"/>
<dbReference type="EMBL" id="KZ680209">
    <property type="protein sequence ID" value="PTB68444.1"/>
    <property type="molecule type" value="Genomic_DNA"/>
</dbReference>
<evidence type="ECO:0000313" key="2">
    <source>
        <dbReference type="Proteomes" id="UP000241546"/>
    </source>
</evidence>